<proteinExistence type="predicted"/>
<gene>
    <name evidence="2" type="ORF">J2I48_03430</name>
</gene>
<protein>
    <submittedName>
        <fullName evidence="2">Uncharacterized protein</fullName>
    </submittedName>
</protein>
<organism evidence="2 3">
    <name type="scientific">Fibrella aquatilis</name>
    <dbReference type="NCBI Taxonomy" id="2817059"/>
    <lineage>
        <taxon>Bacteria</taxon>
        <taxon>Pseudomonadati</taxon>
        <taxon>Bacteroidota</taxon>
        <taxon>Cytophagia</taxon>
        <taxon>Cytophagales</taxon>
        <taxon>Spirosomataceae</taxon>
        <taxon>Fibrella</taxon>
    </lineage>
</organism>
<dbReference type="EMBL" id="JAFMYU010000002">
    <property type="protein sequence ID" value="MBO0930026.1"/>
    <property type="molecule type" value="Genomic_DNA"/>
</dbReference>
<dbReference type="Proteomes" id="UP000664795">
    <property type="component" value="Unassembled WGS sequence"/>
</dbReference>
<evidence type="ECO:0000313" key="2">
    <source>
        <dbReference type="EMBL" id="MBO0930026.1"/>
    </source>
</evidence>
<keyword evidence="1" id="KW-0732">Signal</keyword>
<dbReference type="AlphaFoldDB" id="A0A939JYM8"/>
<keyword evidence="3" id="KW-1185">Reference proteome</keyword>
<sequence>MKTQLLPLLVCLTGGAAFAQSTSAIAYEYGTFNLSFDSLPDNKHIDHEGAYIRTWRKEKGQWLADIAFMRPFGNMTLVAETDTKK</sequence>
<name>A0A939JYM8_9BACT</name>
<evidence type="ECO:0000256" key="1">
    <source>
        <dbReference type="SAM" id="SignalP"/>
    </source>
</evidence>
<feature type="signal peptide" evidence="1">
    <location>
        <begin position="1"/>
        <end position="19"/>
    </location>
</feature>
<evidence type="ECO:0000313" key="3">
    <source>
        <dbReference type="Proteomes" id="UP000664795"/>
    </source>
</evidence>
<comment type="caution">
    <text evidence="2">The sequence shown here is derived from an EMBL/GenBank/DDBJ whole genome shotgun (WGS) entry which is preliminary data.</text>
</comment>
<reference evidence="2 3" key="1">
    <citation type="submission" date="2021-03" db="EMBL/GenBank/DDBJ databases">
        <title>Fibrella sp. HMF5036 genome sequencing and assembly.</title>
        <authorList>
            <person name="Kang H."/>
            <person name="Kim H."/>
            <person name="Bae S."/>
            <person name="Joh K."/>
        </authorList>
    </citation>
    <scope>NUCLEOTIDE SEQUENCE [LARGE SCALE GENOMIC DNA]</scope>
    <source>
        <strain evidence="2 3">HMF5036</strain>
    </source>
</reference>
<dbReference type="RefSeq" id="WP_207333992.1">
    <property type="nucleotide sequence ID" value="NZ_JAFMYU010000002.1"/>
</dbReference>
<dbReference type="Gene3D" id="3.10.450.50">
    <property type="match status" value="1"/>
</dbReference>
<feature type="chain" id="PRO_5037887628" evidence="1">
    <location>
        <begin position="20"/>
        <end position="85"/>
    </location>
</feature>
<accession>A0A939JYM8</accession>